<gene>
    <name evidence="3" type="ORF">B0A49_06474</name>
</gene>
<accession>A0A4U0X3U0</accession>
<dbReference type="InterPro" id="IPR000219">
    <property type="entry name" value="DH_dom"/>
</dbReference>
<dbReference type="GO" id="GO:0005085">
    <property type="term" value="F:guanyl-nucleotide exchange factor activity"/>
    <property type="evidence" value="ECO:0007669"/>
    <property type="project" value="InterPro"/>
</dbReference>
<dbReference type="STRING" id="331657.A0A4U0X3U0"/>
<name>A0A4U0X3U0_9PEZI</name>
<dbReference type="OrthoDB" id="4066896at2759"/>
<dbReference type="InterPro" id="IPR057454">
    <property type="entry name" value="Bud3_C"/>
</dbReference>
<dbReference type="Proteomes" id="UP000308768">
    <property type="component" value="Unassembled WGS sequence"/>
</dbReference>
<evidence type="ECO:0000313" key="4">
    <source>
        <dbReference type="Proteomes" id="UP000308768"/>
    </source>
</evidence>
<dbReference type="GO" id="GO:0032955">
    <property type="term" value="P:regulation of division septum assembly"/>
    <property type="evidence" value="ECO:0007669"/>
    <property type="project" value="TreeGrafter"/>
</dbReference>
<evidence type="ECO:0000259" key="2">
    <source>
        <dbReference type="PROSITE" id="PS50010"/>
    </source>
</evidence>
<organism evidence="3 4">
    <name type="scientific">Cryomyces minteri</name>
    <dbReference type="NCBI Taxonomy" id="331657"/>
    <lineage>
        <taxon>Eukaryota</taxon>
        <taxon>Fungi</taxon>
        <taxon>Dikarya</taxon>
        <taxon>Ascomycota</taxon>
        <taxon>Pezizomycotina</taxon>
        <taxon>Dothideomycetes</taxon>
        <taxon>Dothideomycetes incertae sedis</taxon>
        <taxon>Cryomyces</taxon>
    </lineage>
</organism>
<reference evidence="3 4" key="1">
    <citation type="submission" date="2017-03" db="EMBL/GenBank/DDBJ databases">
        <title>Genomes of endolithic fungi from Antarctica.</title>
        <authorList>
            <person name="Coleine C."/>
            <person name="Masonjones S."/>
            <person name="Stajich J.E."/>
        </authorList>
    </citation>
    <scope>NUCLEOTIDE SEQUENCE [LARGE SCALE GENOMIC DNA]</scope>
    <source>
        <strain evidence="3 4">CCFEE 5187</strain>
    </source>
</reference>
<proteinExistence type="predicted"/>
<dbReference type="PANTHER" id="PTHR22834:SF21">
    <property type="entry name" value="GUANYL NUCLEOTIDE EXCHANGE FACTOR, PUTATIVE (AFU_ORTHOLOGUE AFUA_5G11890)-RELATED"/>
    <property type="match status" value="1"/>
</dbReference>
<dbReference type="EMBL" id="NAJN01000696">
    <property type="protein sequence ID" value="TKA69788.1"/>
    <property type="molecule type" value="Genomic_DNA"/>
</dbReference>
<dbReference type="Pfam" id="PF00621">
    <property type="entry name" value="RhoGEF"/>
    <property type="match status" value="1"/>
</dbReference>
<sequence>MVVLSPAGLTLSPDLSLFYTTDPLLSNSPVLVFHGPASTGASTASSSRIQVHVFTPAGLQSYPRLTISPSSPLYAAVESLPREEQGDEICRGLAFGLFKYFSELPGPVKEAWLKQSSSTKKATPASSLFTDTHVAVLASRMVKVVDAEETTQRLERCLGKQTLSWLDVDVVLPPGSIQEPDKRSPEPVQDDTLEEEDSASRFGPYAPVVKLFGESTFLPTSKLRRAPSKSTGISRNASFLKRQKETLRREMCELVDTEASYVNKIDDLVHNIAEDFRQKAKTKDVFRSSPSEDALASLFPLSLDRILDVNSRFLVAIRTVLDETEDAAIEDIKSATNEVSSAAHARDPGRSDATGTLAFAKCLLEWFPSFGDCYADYIQAHSGFGQLLKDFTKETSSSFSKTIQETGEQRLTSMLIEPVQRLPRYNLYIDNIIKQLPVRHPALRTLLKARDVISDICSRDSPSSQQSKVVDRLQSLITGWPADFRPQCRLISATDVVEVAPPYHSAQSRQGSGILLLFADCLVMVQKCTKDAMSARGILAEIDNPTFANTGPGERPRTPQNLAFLLSNRLCDSLFSEYDHGKMLQATLLPGLSPINGETHLEAAPLNGTILRVFQLTGAYEGKASRWVEESVKARIEARFSEAERESGKWEVRSIHNQTDGLGYVAAVFEESEAQRVEGRREPAQVRIVVDPSKGARVISVGREGVEVAASLVVSGDGFYKLEIDGISA</sequence>
<dbReference type="PANTHER" id="PTHR22834">
    <property type="entry name" value="NUCLEAR FUSION PROTEIN FUS2"/>
    <property type="match status" value="1"/>
</dbReference>
<dbReference type="Pfam" id="PF25351">
    <property type="entry name" value="PH_BUD3_C"/>
    <property type="match status" value="1"/>
</dbReference>
<dbReference type="GO" id="GO:0005737">
    <property type="term" value="C:cytoplasm"/>
    <property type="evidence" value="ECO:0007669"/>
    <property type="project" value="TreeGrafter"/>
</dbReference>
<dbReference type="InterPro" id="IPR051492">
    <property type="entry name" value="Dynamin-Rho_GEF"/>
</dbReference>
<comment type="caution">
    <text evidence="3">The sequence shown here is derived from an EMBL/GenBank/DDBJ whole genome shotgun (WGS) entry which is preliminary data.</text>
</comment>
<dbReference type="SMART" id="SM00325">
    <property type="entry name" value="RhoGEF"/>
    <property type="match status" value="1"/>
</dbReference>
<feature type="domain" description="DH" evidence="2">
    <location>
        <begin position="246"/>
        <end position="463"/>
    </location>
</feature>
<dbReference type="Gene3D" id="1.20.900.10">
    <property type="entry name" value="Dbl homology (DH) domain"/>
    <property type="match status" value="1"/>
</dbReference>
<dbReference type="GO" id="GO:0031991">
    <property type="term" value="P:regulation of actomyosin contractile ring contraction"/>
    <property type="evidence" value="ECO:0007669"/>
    <property type="project" value="TreeGrafter"/>
</dbReference>
<dbReference type="AlphaFoldDB" id="A0A4U0X3U0"/>
<feature type="region of interest" description="Disordered" evidence="1">
    <location>
        <begin position="174"/>
        <end position="199"/>
    </location>
</feature>
<evidence type="ECO:0000313" key="3">
    <source>
        <dbReference type="EMBL" id="TKA69788.1"/>
    </source>
</evidence>
<dbReference type="SUPFAM" id="SSF48065">
    <property type="entry name" value="DBL homology domain (DH-domain)"/>
    <property type="match status" value="1"/>
</dbReference>
<keyword evidence="4" id="KW-1185">Reference proteome</keyword>
<protein>
    <recommendedName>
        <fullName evidence="2">DH domain-containing protein</fullName>
    </recommendedName>
</protein>
<dbReference type="InterPro" id="IPR035899">
    <property type="entry name" value="DBL_dom_sf"/>
</dbReference>
<evidence type="ECO:0000256" key="1">
    <source>
        <dbReference type="SAM" id="MobiDB-lite"/>
    </source>
</evidence>
<dbReference type="PROSITE" id="PS50010">
    <property type="entry name" value="DH_2"/>
    <property type="match status" value="1"/>
</dbReference>
<feature type="compositionally biased region" description="Acidic residues" evidence="1">
    <location>
        <begin position="188"/>
        <end position="197"/>
    </location>
</feature>